<dbReference type="EMBL" id="QRHP01000003">
    <property type="protein sequence ID" value="RHF86331.1"/>
    <property type="molecule type" value="Genomic_DNA"/>
</dbReference>
<feature type="domain" description="HicB-like antitoxin of toxin-antitoxin system" evidence="1">
    <location>
        <begin position="6"/>
        <end position="104"/>
    </location>
</feature>
<dbReference type="PANTHER" id="PTHR34504:SF4">
    <property type="entry name" value="ANTITOXIN HICB"/>
    <property type="match status" value="1"/>
</dbReference>
<evidence type="ECO:0000313" key="3">
    <source>
        <dbReference type="Proteomes" id="UP000283701"/>
    </source>
</evidence>
<dbReference type="InterPro" id="IPR031807">
    <property type="entry name" value="HicB-like"/>
</dbReference>
<dbReference type="Proteomes" id="UP000283701">
    <property type="component" value="Unassembled WGS sequence"/>
</dbReference>
<dbReference type="AlphaFoldDB" id="A0A3R6DT75"/>
<reference evidence="2 3" key="1">
    <citation type="submission" date="2018-08" db="EMBL/GenBank/DDBJ databases">
        <title>A genome reference for cultivated species of the human gut microbiota.</title>
        <authorList>
            <person name="Zou Y."/>
            <person name="Xue W."/>
            <person name="Luo G."/>
        </authorList>
    </citation>
    <scope>NUCLEOTIDE SEQUENCE [LARGE SCALE GENOMIC DNA]</scope>
    <source>
        <strain evidence="2 3">AM23-23AC</strain>
    </source>
</reference>
<dbReference type="Gene3D" id="3.30.160.250">
    <property type="match status" value="1"/>
</dbReference>
<name>A0A3R6DT75_9FIRM</name>
<dbReference type="PANTHER" id="PTHR34504">
    <property type="entry name" value="ANTITOXIN HICB"/>
    <property type="match status" value="1"/>
</dbReference>
<organism evidence="2 3">
    <name type="scientific">Roseburia inulinivorans</name>
    <dbReference type="NCBI Taxonomy" id="360807"/>
    <lineage>
        <taxon>Bacteria</taxon>
        <taxon>Bacillati</taxon>
        <taxon>Bacillota</taxon>
        <taxon>Clostridia</taxon>
        <taxon>Lachnospirales</taxon>
        <taxon>Lachnospiraceae</taxon>
        <taxon>Roseburia</taxon>
    </lineage>
</organism>
<sequence>MNKLFYPAIFHVAEEGGFWITFPDLPECMTQGDNMQEAYEMAVDALGLALTSRELEKQVIPAASELSQIAVNKDEYCVIIEFDMLAYKKRTNSKAVKKTLSIPEWLNEEAVALGINFSQVLQEALMQKIGVKL</sequence>
<protein>
    <submittedName>
        <fullName evidence="2">Type II toxin-antitoxin system HicB family antitoxin</fullName>
    </submittedName>
</protein>
<dbReference type="InterPro" id="IPR035069">
    <property type="entry name" value="TTHA1013/TTHA0281-like"/>
</dbReference>
<dbReference type="SUPFAM" id="SSF143100">
    <property type="entry name" value="TTHA1013/TTHA0281-like"/>
    <property type="match status" value="1"/>
</dbReference>
<comment type="caution">
    <text evidence="2">The sequence shown here is derived from an EMBL/GenBank/DDBJ whole genome shotgun (WGS) entry which is preliminary data.</text>
</comment>
<evidence type="ECO:0000313" key="2">
    <source>
        <dbReference type="EMBL" id="RHF86331.1"/>
    </source>
</evidence>
<gene>
    <name evidence="2" type="ORF">DW654_05280</name>
</gene>
<dbReference type="InterPro" id="IPR051404">
    <property type="entry name" value="TA_system_antitoxin"/>
</dbReference>
<proteinExistence type="predicted"/>
<dbReference type="Pfam" id="PF15919">
    <property type="entry name" value="HicB_lk_antitox"/>
    <property type="match status" value="1"/>
</dbReference>
<accession>A0A3R6DT75</accession>
<dbReference type="RefSeq" id="WP_118202589.1">
    <property type="nucleotide sequence ID" value="NZ_QRHP01000003.1"/>
</dbReference>
<evidence type="ECO:0000259" key="1">
    <source>
        <dbReference type="Pfam" id="PF15919"/>
    </source>
</evidence>